<dbReference type="InterPro" id="IPR056884">
    <property type="entry name" value="NPHP3-like_N"/>
</dbReference>
<dbReference type="PANTHER" id="PTHR10039">
    <property type="entry name" value="AMELOGENIN"/>
    <property type="match status" value="1"/>
</dbReference>
<protein>
    <recommendedName>
        <fullName evidence="3">NACHT domain-containing protein</fullName>
    </recommendedName>
</protein>
<gene>
    <name evidence="4" type="ORF">D9619_004079</name>
</gene>
<evidence type="ECO:0000259" key="3">
    <source>
        <dbReference type="PROSITE" id="PS50837"/>
    </source>
</evidence>
<dbReference type="InterPro" id="IPR027417">
    <property type="entry name" value="P-loop_NTPase"/>
</dbReference>
<comment type="caution">
    <text evidence="4">The sequence shown here is derived from an EMBL/GenBank/DDBJ whole genome shotgun (WGS) entry which is preliminary data.</text>
</comment>
<dbReference type="AlphaFoldDB" id="A0A8H5BPZ2"/>
<evidence type="ECO:0000256" key="1">
    <source>
        <dbReference type="ARBA" id="ARBA00022737"/>
    </source>
</evidence>
<keyword evidence="1" id="KW-0677">Repeat</keyword>
<dbReference type="InterPro" id="IPR007111">
    <property type="entry name" value="NACHT_NTPase"/>
</dbReference>
<evidence type="ECO:0000313" key="4">
    <source>
        <dbReference type="EMBL" id="KAF5327394.1"/>
    </source>
</evidence>
<accession>A0A8H5BPZ2</accession>
<dbReference type="PROSITE" id="PS50837">
    <property type="entry name" value="NACHT"/>
    <property type="match status" value="1"/>
</dbReference>
<dbReference type="Gene3D" id="3.40.50.300">
    <property type="entry name" value="P-loop containing nucleotide triphosphate hydrolases"/>
    <property type="match status" value="1"/>
</dbReference>
<dbReference type="SUPFAM" id="SSF52540">
    <property type="entry name" value="P-loop containing nucleoside triphosphate hydrolases"/>
    <property type="match status" value="1"/>
</dbReference>
<feature type="compositionally biased region" description="Low complexity" evidence="2">
    <location>
        <begin position="363"/>
        <end position="383"/>
    </location>
</feature>
<evidence type="ECO:0000313" key="5">
    <source>
        <dbReference type="Proteomes" id="UP000567179"/>
    </source>
</evidence>
<dbReference type="OrthoDB" id="206617at2759"/>
<dbReference type="Proteomes" id="UP000567179">
    <property type="component" value="Unassembled WGS sequence"/>
</dbReference>
<keyword evidence="5" id="KW-1185">Reference proteome</keyword>
<feature type="domain" description="NACHT" evidence="3">
    <location>
        <begin position="509"/>
        <end position="660"/>
    </location>
</feature>
<feature type="region of interest" description="Disordered" evidence="2">
    <location>
        <begin position="363"/>
        <end position="399"/>
    </location>
</feature>
<reference evidence="4 5" key="1">
    <citation type="journal article" date="2020" name="ISME J.">
        <title>Uncovering the hidden diversity of litter-decomposition mechanisms in mushroom-forming fungi.</title>
        <authorList>
            <person name="Floudas D."/>
            <person name="Bentzer J."/>
            <person name="Ahren D."/>
            <person name="Johansson T."/>
            <person name="Persson P."/>
            <person name="Tunlid A."/>
        </authorList>
    </citation>
    <scope>NUCLEOTIDE SEQUENCE [LARGE SCALE GENOMIC DNA]</scope>
    <source>
        <strain evidence="4 5">CBS 101986</strain>
    </source>
</reference>
<dbReference type="PANTHER" id="PTHR10039:SF14">
    <property type="entry name" value="NACHT DOMAIN-CONTAINING PROTEIN"/>
    <property type="match status" value="1"/>
</dbReference>
<dbReference type="EMBL" id="JAACJJ010000014">
    <property type="protein sequence ID" value="KAF5327394.1"/>
    <property type="molecule type" value="Genomic_DNA"/>
</dbReference>
<evidence type="ECO:0000256" key="2">
    <source>
        <dbReference type="SAM" id="MobiDB-lite"/>
    </source>
</evidence>
<sequence>MPSTRGSIPTPSARDSLVTLRARLYSSHYTGALTKSVQTNIHNQTSRRAPAYDSVKRIDDYPERHTLRYPWVEQLFEDRNIQLYIHDTVLTITERGRSHSYIIFCQNHVRLPLNRNLGHHWRGDIVVMRLGRGKLVGEVVNLQAGDVRRVDKVIHRRPYSPTRSQNRVHIAARQRLVTVRRVPARHGSWRVVRKELRAKDSRNIPQIMAFGAEVARFQGLSSLGDGPILKSIVTTVSLNEIEINKWTQERHAYEEGVALLQWDLDTAMEAQIENEEHKQENMMLQETIHRVRFEMDTMRQSLNNASVAGGDGYDSASSAMSRWLGTELPGQLVEDDDTEGEDDADEDIIGTIIIKRKQADAVEAGVEGAAEPSRSPSPAPTESMDISDNHPKPSTKYLADQLDEPPAYNKVTEADKEEWPPTRSRNGTRACRCPLMLRAWVAPPHIAAGASTTSPTQHLELLWERAALNAILNDGGRADEVKCFPGTREEVLAKIEAWIDAKEPNCERRIFWLSGPAGAGKSAIVQTLAERCMARGVPMANFFFFRGDSTRNHARPIVATLLYQLVESYPELKPLVGAVLVEKPRIFEQALRNQFEHLINNPVRAIIHPSARQWPIVMLIDGLDECDSAGKREQENLLRVLHGLVSSENSPFIVLIASRPEPQLTMTFNEIGSYAKSVFLDEDYRPSDDIRLVVVAELTRVKNTHHLRRTLDEHWPSDSSVNSIVNKSSGQFIYAATVLRFIANSSASPAHSLDKVLGVRPVAKSSPFSQLDAIYTYVFSQVEDWEAAKEVLAAQIFKSADLRNSIKWHGPRVKLHDILQPLGCEADDLASYVSDLVAIVRFEHNDDELTFYHASLTDFLCDSTRSGVYHIDLTAFTERLAVAHIKGVRDKWSLLLSFSVVCCVRQSTPFINETLTFYPEFHPPPNIVGTQVSRDVIPFLEHLHSMYFQEDKQLYQLALRNWLTWFQNMGVVFKDGDLKSVKLANVICEEIIASQVDTVVVEADSQSDDYELIYAGVTTQ</sequence>
<proteinExistence type="predicted"/>
<name>A0A8H5BPZ2_9AGAR</name>
<dbReference type="Pfam" id="PF24883">
    <property type="entry name" value="NPHP3_N"/>
    <property type="match status" value="1"/>
</dbReference>
<organism evidence="4 5">
    <name type="scientific">Psilocybe cf. subviscida</name>
    <dbReference type="NCBI Taxonomy" id="2480587"/>
    <lineage>
        <taxon>Eukaryota</taxon>
        <taxon>Fungi</taxon>
        <taxon>Dikarya</taxon>
        <taxon>Basidiomycota</taxon>
        <taxon>Agaricomycotina</taxon>
        <taxon>Agaricomycetes</taxon>
        <taxon>Agaricomycetidae</taxon>
        <taxon>Agaricales</taxon>
        <taxon>Agaricineae</taxon>
        <taxon>Strophariaceae</taxon>
        <taxon>Psilocybe</taxon>
    </lineage>
</organism>